<comment type="cofactor">
    <cofactor evidence="2">
        <name>Mg(2+)</name>
        <dbReference type="ChEBI" id="CHEBI:18420"/>
    </cofactor>
</comment>
<evidence type="ECO:0000256" key="1">
    <source>
        <dbReference type="ARBA" id="ARBA00009759"/>
    </source>
</evidence>
<keyword evidence="2" id="KW-0460">Magnesium</keyword>
<evidence type="ECO:0000256" key="2">
    <source>
        <dbReference type="PIRSR" id="PIRSR600760-2"/>
    </source>
</evidence>
<feature type="binding site" evidence="2">
    <location>
        <position position="82"/>
    </location>
    <ligand>
        <name>Mg(2+)</name>
        <dbReference type="ChEBI" id="CHEBI:18420"/>
        <label>1</label>
        <note>catalytic</note>
    </ligand>
</feature>
<sequence length="267" mass="28511">MNVVDLLGPVVERVLSAGKLLSSEWHRIGGPRGHGDKAAIDSEIEAQLRLDLLELLHCDFWGEETGTHMTGHEYCWVVDPNDGTADFLQHRAGSAISVGLLHNAIPVLGVVYAPIAPDGGEDCISWAEGLPAIIRNRQTVHALLDQLRLTSNSVVLVSTAATSKPELNAELCAPAEFISMPSIAYRLARAAAGDAVVGTSLVPVSAHDVVGGHALLIGAGGVLIDQDGGPITYESEERMKEVSLRCFGGAPQACQELVTRDWKRLFR</sequence>
<dbReference type="Gene3D" id="3.30.540.10">
    <property type="entry name" value="Fructose-1,6-Bisphosphatase, subunit A, domain 1"/>
    <property type="match status" value="1"/>
</dbReference>
<dbReference type="PANTHER" id="PTHR20854">
    <property type="entry name" value="INOSITOL MONOPHOSPHATASE"/>
    <property type="match status" value="1"/>
</dbReference>
<keyword evidence="2" id="KW-0479">Metal-binding</keyword>
<dbReference type="GO" id="GO:0046872">
    <property type="term" value="F:metal ion binding"/>
    <property type="evidence" value="ECO:0007669"/>
    <property type="project" value="UniProtKB-KW"/>
</dbReference>
<dbReference type="GeneID" id="84607417"/>
<gene>
    <name evidence="3" type="ORF">PS273GM_07210</name>
</gene>
<dbReference type="EMBL" id="CP015641">
    <property type="protein sequence ID" value="ANF24957.1"/>
    <property type="molecule type" value="Genomic_DNA"/>
</dbReference>
<dbReference type="Pfam" id="PF00459">
    <property type="entry name" value="Inositol_P"/>
    <property type="match status" value="1"/>
</dbReference>
<dbReference type="GO" id="GO:0006020">
    <property type="term" value="P:inositol metabolic process"/>
    <property type="evidence" value="ECO:0007669"/>
    <property type="project" value="TreeGrafter"/>
</dbReference>
<feature type="binding site" evidence="2">
    <location>
        <position position="63"/>
    </location>
    <ligand>
        <name>Mg(2+)</name>
        <dbReference type="ChEBI" id="CHEBI:18420"/>
        <label>1</label>
        <note>catalytic</note>
    </ligand>
</feature>
<protein>
    <submittedName>
        <fullName evidence="3">Inositol monophosphatase</fullName>
    </submittedName>
</protein>
<dbReference type="Proteomes" id="UP000077787">
    <property type="component" value="Chromosome"/>
</dbReference>
<feature type="binding site" evidence="2">
    <location>
        <position position="79"/>
    </location>
    <ligand>
        <name>Mg(2+)</name>
        <dbReference type="ChEBI" id="CHEBI:18420"/>
        <label>1</label>
        <note>catalytic</note>
    </ligand>
</feature>
<evidence type="ECO:0000313" key="4">
    <source>
        <dbReference type="Proteomes" id="UP000077787"/>
    </source>
</evidence>
<dbReference type="OrthoDB" id="9785695at2"/>
<dbReference type="SUPFAM" id="SSF56655">
    <property type="entry name" value="Carbohydrate phosphatase"/>
    <property type="match status" value="1"/>
</dbReference>
<name>A0A166I8U1_STUST</name>
<comment type="similarity">
    <text evidence="1">Belongs to the inositol monophosphatase superfamily.</text>
</comment>
<organism evidence="3 4">
    <name type="scientific">Stutzerimonas stutzeri</name>
    <name type="common">Pseudomonas stutzeri</name>
    <dbReference type="NCBI Taxonomy" id="316"/>
    <lineage>
        <taxon>Bacteria</taxon>
        <taxon>Pseudomonadati</taxon>
        <taxon>Pseudomonadota</taxon>
        <taxon>Gammaproteobacteria</taxon>
        <taxon>Pseudomonadales</taxon>
        <taxon>Pseudomonadaceae</taxon>
        <taxon>Stutzerimonas</taxon>
    </lineage>
</organism>
<feature type="binding site" evidence="2">
    <location>
        <position position="208"/>
    </location>
    <ligand>
        <name>Mg(2+)</name>
        <dbReference type="ChEBI" id="CHEBI:18420"/>
        <label>1</label>
        <note>catalytic</note>
    </ligand>
</feature>
<dbReference type="InterPro" id="IPR000760">
    <property type="entry name" value="Inositol_monophosphatase-like"/>
</dbReference>
<proteinExistence type="inferred from homology"/>
<dbReference type="RefSeq" id="WP_003118436.1">
    <property type="nucleotide sequence ID" value="NZ_CP015641.1"/>
</dbReference>
<accession>A0A166I8U1</accession>
<dbReference type="AlphaFoldDB" id="A0A166I8U1"/>
<evidence type="ECO:0000313" key="3">
    <source>
        <dbReference type="EMBL" id="ANF24957.1"/>
    </source>
</evidence>
<reference evidence="3 4" key="1">
    <citation type="submission" date="2016-05" db="EMBL/GenBank/DDBJ databases">
        <title>Genome sequence of Pseudomonas stutzeri 273 and identification of the exopolysaccharide biosynthesis locus.</title>
        <authorList>
            <person name="Wu S."/>
            <person name="Sun C."/>
        </authorList>
    </citation>
    <scope>NUCLEOTIDE SEQUENCE [LARGE SCALE GENOMIC DNA]</scope>
    <source>
        <strain evidence="3 4">273</strain>
    </source>
</reference>
<dbReference type="PANTHER" id="PTHR20854:SF4">
    <property type="entry name" value="INOSITOL-1-MONOPHOSPHATASE-RELATED"/>
    <property type="match status" value="1"/>
</dbReference>
<dbReference type="GO" id="GO:0007165">
    <property type="term" value="P:signal transduction"/>
    <property type="evidence" value="ECO:0007669"/>
    <property type="project" value="TreeGrafter"/>
</dbReference>
<dbReference type="GO" id="GO:0008934">
    <property type="term" value="F:inositol monophosphate 1-phosphatase activity"/>
    <property type="evidence" value="ECO:0007669"/>
    <property type="project" value="TreeGrafter"/>
</dbReference>
<dbReference type="Gene3D" id="3.40.190.80">
    <property type="match status" value="1"/>
</dbReference>